<evidence type="ECO:0000313" key="1">
    <source>
        <dbReference type="EMBL" id="CDM64063.1"/>
    </source>
</evidence>
<reference evidence="1 2" key="1">
    <citation type="submission" date="2013-12" db="EMBL/GenBank/DDBJ databases">
        <authorList>
            <person name="Stott M."/>
        </authorList>
    </citation>
    <scope>NUCLEOTIDE SEQUENCE [LARGE SCALE GENOMIC DNA]</scope>
    <source>
        <strain evidence="1 2">K22</strain>
    </source>
</reference>
<dbReference type="Proteomes" id="UP000031518">
    <property type="component" value="Unassembled WGS sequence"/>
</dbReference>
<dbReference type="EMBL" id="CBXV010000001">
    <property type="protein sequence ID" value="CDM64063.1"/>
    <property type="molecule type" value="Genomic_DNA"/>
</dbReference>
<name>A0A0B6WS87_9BACT</name>
<gene>
    <name evidence="1" type="ORF">PYK22_00055</name>
</gene>
<proteinExistence type="predicted"/>
<reference evidence="1 2" key="2">
    <citation type="submission" date="2015-01" db="EMBL/GenBank/DDBJ databases">
        <title>Complete genome sequence of Pyrinomonas methylaliphatogenes type strain K22T.</title>
        <authorList>
            <person name="Lee K.C.Y."/>
            <person name="Power J.F."/>
            <person name="Dunfield P.F."/>
            <person name="Morgan X.C."/>
            <person name="Huttenhower C."/>
            <person name="Stott M.B."/>
        </authorList>
    </citation>
    <scope>NUCLEOTIDE SEQUENCE [LARGE SCALE GENOMIC DNA]</scope>
    <source>
        <strain evidence="1 2">K22</strain>
    </source>
</reference>
<protein>
    <submittedName>
        <fullName evidence="1">Uncharacterized protein</fullName>
    </submittedName>
</protein>
<evidence type="ECO:0000313" key="2">
    <source>
        <dbReference type="Proteomes" id="UP000031518"/>
    </source>
</evidence>
<organism evidence="1 2">
    <name type="scientific">Pyrinomonas methylaliphatogenes</name>
    <dbReference type="NCBI Taxonomy" id="454194"/>
    <lineage>
        <taxon>Bacteria</taxon>
        <taxon>Pseudomonadati</taxon>
        <taxon>Acidobacteriota</taxon>
        <taxon>Blastocatellia</taxon>
        <taxon>Blastocatellales</taxon>
        <taxon>Pyrinomonadaceae</taxon>
        <taxon>Pyrinomonas</taxon>
    </lineage>
</organism>
<keyword evidence="2" id="KW-1185">Reference proteome</keyword>
<sequence>MHCLSLISLPPIHLNVEVYCRKRVTSYTRQFMKRLGQLNRTKTPLCKVVAAPRTENSLCAGSRLHLIARGQHTRLDLMRIRQQRRGSLALSFSSAARAGHRRACESIPADPQTERASFAFGFPSDHLIVIGKGKKQSAKMIAVASASIMRTGPRRSSSLITGGCGNFKMMSRRNA</sequence>
<dbReference type="AlphaFoldDB" id="A0A0B6WS87"/>
<accession>A0A0B6WS87</accession>